<organism evidence="2 3">
    <name type="scientific">Pantoea ananatis (strain LMG 20103)</name>
    <dbReference type="NCBI Taxonomy" id="706191"/>
    <lineage>
        <taxon>Bacteria</taxon>
        <taxon>Pseudomonadati</taxon>
        <taxon>Pseudomonadota</taxon>
        <taxon>Gammaproteobacteria</taxon>
        <taxon>Enterobacterales</taxon>
        <taxon>Erwiniaceae</taxon>
        <taxon>Pantoea</taxon>
    </lineage>
</organism>
<evidence type="ECO:0000313" key="3">
    <source>
        <dbReference type="Proteomes" id="UP000001702"/>
    </source>
</evidence>
<dbReference type="AlphaFoldDB" id="D4GM45"/>
<protein>
    <submittedName>
        <fullName evidence="2">S</fullName>
    </submittedName>
</protein>
<evidence type="ECO:0000256" key="1">
    <source>
        <dbReference type="SAM" id="MobiDB-lite"/>
    </source>
</evidence>
<dbReference type="KEGG" id="pam:PANA_3146"/>
<sequence>MDNLHEVDAWLDALLAKLEPAERKKMLREVARDMRRIQQANMTAQRAPDGSAWEPRRVSARTKPGRIKRKMFVKLKTAKYLKTKATGDSAEVVFVPAVQRMARVHHYGLRDRIRKNGPIVKYNQRNLIGFNGQTEKSILDLLLTWLKE</sequence>
<dbReference type="NCBIfam" id="TIGR01635">
    <property type="entry name" value="tail_comp_S"/>
    <property type="match status" value="1"/>
</dbReference>
<proteinExistence type="predicted"/>
<name>D4GM45_PANAM</name>
<keyword evidence="3" id="KW-1185">Reference proteome</keyword>
<reference evidence="2 3" key="1">
    <citation type="journal article" date="2010" name="J. Bacteriol.">
        <title>Genome sequence of Pantoea ananatis LMG20103, the causative agent of Eucalyptus blight and dieback.</title>
        <authorList>
            <person name="De Maayer P."/>
            <person name="Chan W.Y."/>
            <person name="Venter S.N."/>
            <person name="Toth I.K."/>
            <person name="Birch P.R."/>
            <person name="Joubert F."/>
            <person name="Coutinho T.A."/>
        </authorList>
    </citation>
    <scope>NUCLEOTIDE SEQUENCE [LARGE SCALE GENOMIC DNA]</scope>
    <source>
        <strain evidence="2 3">LMG 20103</strain>
    </source>
</reference>
<gene>
    <name evidence="2" type="primary">S</name>
    <name evidence="2" type="ordered locus">PANA_3146</name>
</gene>
<accession>D4GM45</accession>
<dbReference type="HOGENOM" id="CLU_112412_1_0_6"/>
<dbReference type="eggNOG" id="COG5005">
    <property type="taxonomic scope" value="Bacteria"/>
</dbReference>
<dbReference type="Pfam" id="PF05069">
    <property type="entry name" value="Phage_tail_S"/>
    <property type="match status" value="1"/>
</dbReference>
<dbReference type="Proteomes" id="UP000001702">
    <property type="component" value="Chromosome"/>
</dbReference>
<dbReference type="EMBL" id="CP001875">
    <property type="protein sequence ID" value="ADD78313.1"/>
    <property type="molecule type" value="Genomic_DNA"/>
</dbReference>
<dbReference type="STRING" id="706191.PANA_3146"/>
<feature type="region of interest" description="Disordered" evidence="1">
    <location>
        <begin position="40"/>
        <end position="60"/>
    </location>
</feature>
<evidence type="ECO:0000313" key="2">
    <source>
        <dbReference type="EMBL" id="ADD78313.1"/>
    </source>
</evidence>
<dbReference type="RefSeq" id="WP_013027017.1">
    <property type="nucleotide sequence ID" value="NC_013956.2"/>
</dbReference>
<dbReference type="InterPro" id="IPR006522">
    <property type="entry name" value="Phage_virion_morphogenesis"/>
</dbReference>